<accession>A0A9W9PBB5</accession>
<dbReference type="EMBL" id="JAPQKT010000002">
    <property type="protein sequence ID" value="KAJ5241247.1"/>
    <property type="molecule type" value="Genomic_DNA"/>
</dbReference>
<evidence type="ECO:0000256" key="6">
    <source>
        <dbReference type="SAM" id="MobiDB-lite"/>
    </source>
</evidence>
<dbReference type="Pfam" id="PF00172">
    <property type="entry name" value="Zn_clus"/>
    <property type="match status" value="1"/>
</dbReference>
<proteinExistence type="predicted"/>
<evidence type="ECO:0000256" key="1">
    <source>
        <dbReference type="ARBA" id="ARBA00022723"/>
    </source>
</evidence>
<dbReference type="SUPFAM" id="SSF57701">
    <property type="entry name" value="Zn2/Cys6 DNA-binding domain"/>
    <property type="match status" value="1"/>
</dbReference>
<feature type="domain" description="Zn(2)-C6 fungal-type" evidence="8">
    <location>
        <begin position="21"/>
        <end position="50"/>
    </location>
</feature>
<evidence type="ECO:0000256" key="7">
    <source>
        <dbReference type="SAM" id="Phobius"/>
    </source>
</evidence>
<dbReference type="PROSITE" id="PS50048">
    <property type="entry name" value="ZN2_CY6_FUNGAL_2"/>
    <property type="match status" value="1"/>
</dbReference>
<evidence type="ECO:0000256" key="3">
    <source>
        <dbReference type="ARBA" id="ARBA00023125"/>
    </source>
</evidence>
<dbReference type="GO" id="GO:0006351">
    <property type="term" value="P:DNA-templated transcription"/>
    <property type="evidence" value="ECO:0007669"/>
    <property type="project" value="InterPro"/>
</dbReference>
<dbReference type="Pfam" id="PF04082">
    <property type="entry name" value="Fungal_trans"/>
    <property type="match status" value="1"/>
</dbReference>
<keyword evidence="10" id="KW-1185">Reference proteome</keyword>
<evidence type="ECO:0000256" key="5">
    <source>
        <dbReference type="ARBA" id="ARBA00023242"/>
    </source>
</evidence>
<dbReference type="InterPro" id="IPR007219">
    <property type="entry name" value="XnlR_reg_dom"/>
</dbReference>
<dbReference type="Proteomes" id="UP001147733">
    <property type="component" value="Unassembled WGS sequence"/>
</dbReference>
<comment type="caution">
    <text evidence="9">The sequence shown here is derived from an EMBL/GenBank/DDBJ whole genome shotgun (WGS) entry which is preliminary data.</text>
</comment>
<dbReference type="SMART" id="SM00066">
    <property type="entry name" value="GAL4"/>
    <property type="match status" value="1"/>
</dbReference>
<feature type="compositionally biased region" description="Polar residues" evidence="6">
    <location>
        <begin position="96"/>
        <end position="125"/>
    </location>
</feature>
<keyword evidence="4" id="KW-0804">Transcription</keyword>
<protein>
    <submittedName>
        <fullName evidence="9">Transcriptional regulator family: Fungal Specific TF</fullName>
    </submittedName>
</protein>
<evidence type="ECO:0000256" key="2">
    <source>
        <dbReference type="ARBA" id="ARBA00023015"/>
    </source>
</evidence>
<name>A0A9W9PBB5_PENCI</name>
<reference evidence="9" key="2">
    <citation type="journal article" date="2023" name="IMA Fungus">
        <title>Comparative genomic study of the Penicillium genus elucidates a diverse pangenome and 15 lateral gene transfer events.</title>
        <authorList>
            <person name="Petersen C."/>
            <person name="Sorensen T."/>
            <person name="Nielsen M.R."/>
            <person name="Sondergaard T.E."/>
            <person name="Sorensen J.L."/>
            <person name="Fitzpatrick D.A."/>
            <person name="Frisvad J.C."/>
            <person name="Nielsen K.L."/>
        </authorList>
    </citation>
    <scope>NUCLEOTIDE SEQUENCE</scope>
    <source>
        <strain evidence="9">IBT 23319</strain>
    </source>
</reference>
<feature type="transmembrane region" description="Helical" evidence="7">
    <location>
        <begin position="573"/>
        <end position="595"/>
    </location>
</feature>
<dbReference type="GO" id="GO:0003677">
    <property type="term" value="F:DNA binding"/>
    <property type="evidence" value="ECO:0007669"/>
    <property type="project" value="UniProtKB-KW"/>
</dbReference>
<dbReference type="GO" id="GO:0008270">
    <property type="term" value="F:zinc ion binding"/>
    <property type="evidence" value="ECO:0007669"/>
    <property type="project" value="InterPro"/>
</dbReference>
<evidence type="ECO:0000259" key="8">
    <source>
        <dbReference type="PROSITE" id="PS50048"/>
    </source>
</evidence>
<dbReference type="Gene3D" id="4.10.240.10">
    <property type="entry name" value="Zn(2)-C6 fungal-type DNA-binding domain"/>
    <property type="match status" value="1"/>
</dbReference>
<organism evidence="9 10">
    <name type="scientific">Penicillium citrinum</name>
    <dbReference type="NCBI Taxonomy" id="5077"/>
    <lineage>
        <taxon>Eukaryota</taxon>
        <taxon>Fungi</taxon>
        <taxon>Dikarya</taxon>
        <taxon>Ascomycota</taxon>
        <taxon>Pezizomycotina</taxon>
        <taxon>Eurotiomycetes</taxon>
        <taxon>Eurotiomycetidae</taxon>
        <taxon>Eurotiales</taxon>
        <taxon>Aspergillaceae</taxon>
        <taxon>Penicillium</taxon>
    </lineage>
</organism>
<reference evidence="9" key="1">
    <citation type="submission" date="2022-11" db="EMBL/GenBank/DDBJ databases">
        <authorList>
            <person name="Petersen C."/>
        </authorList>
    </citation>
    <scope>NUCLEOTIDE SEQUENCE</scope>
    <source>
        <strain evidence="9">IBT 23319</strain>
    </source>
</reference>
<keyword evidence="5" id="KW-0539">Nucleus</keyword>
<dbReference type="RefSeq" id="XP_056504252.1">
    <property type="nucleotide sequence ID" value="XM_056641758.1"/>
</dbReference>
<keyword evidence="7" id="KW-1133">Transmembrane helix</keyword>
<dbReference type="PANTHER" id="PTHR46910:SF5">
    <property type="entry name" value="ZN(II)2CYS6 TRANSCRIPTION FACTOR (EUROFUNG)"/>
    <property type="match status" value="1"/>
</dbReference>
<dbReference type="InterPro" id="IPR036864">
    <property type="entry name" value="Zn2-C6_fun-type_DNA-bd_sf"/>
</dbReference>
<dbReference type="InterPro" id="IPR050987">
    <property type="entry name" value="AtrR-like"/>
</dbReference>
<dbReference type="PANTHER" id="PTHR46910">
    <property type="entry name" value="TRANSCRIPTION FACTOR PDR1"/>
    <property type="match status" value="1"/>
</dbReference>
<feature type="region of interest" description="Disordered" evidence="6">
    <location>
        <begin position="96"/>
        <end position="138"/>
    </location>
</feature>
<dbReference type="GeneID" id="81380925"/>
<dbReference type="GO" id="GO:0000981">
    <property type="term" value="F:DNA-binding transcription factor activity, RNA polymerase II-specific"/>
    <property type="evidence" value="ECO:0007669"/>
    <property type="project" value="InterPro"/>
</dbReference>
<keyword evidence="2" id="KW-0805">Transcription regulation</keyword>
<dbReference type="CDD" id="cd12148">
    <property type="entry name" value="fungal_TF_MHR"/>
    <property type="match status" value="1"/>
</dbReference>
<dbReference type="AlphaFoldDB" id="A0A9W9PBB5"/>
<evidence type="ECO:0000313" key="10">
    <source>
        <dbReference type="Proteomes" id="UP001147733"/>
    </source>
</evidence>
<gene>
    <name evidence="9" type="ORF">N7469_002838</name>
</gene>
<dbReference type="OrthoDB" id="103819at2759"/>
<keyword evidence="3" id="KW-0238">DNA-binding</keyword>
<dbReference type="PROSITE" id="PS00463">
    <property type="entry name" value="ZN2_CY6_FUNGAL_1"/>
    <property type="match status" value="1"/>
</dbReference>
<dbReference type="InterPro" id="IPR001138">
    <property type="entry name" value="Zn2Cys6_DnaBD"/>
</dbReference>
<evidence type="ECO:0000313" key="9">
    <source>
        <dbReference type="EMBL" id="KAJ5241247.1"/>
    </source>
</evidence>
<keyword evidence="7" id="KW-0472">Membrane</keyword>
<keyword evidence="1" id="KW-0479">Metal-binding</keyword>
<dbReference type="SMART" id="SM00906">
    <property type="entry name" value="Fungal_trans"/>
    <property type="match status" value="1"/>
</dbReference>
<sequence>MEPADSDPDGRNAPSGLTQRACDQCRVRKIRCDKRSPCSNCRSANIACRSTGEGQKPHEPRRQRRLTFIFSEKKVDLIEQRLGGMEQALRELLATSRLQKTPSTTKLHRTPQIQPKRNTRQQPAAQNDPADSKGPNYRSNAAIEQHDSTSDFEGGSSLAAHSVYARQFLESAVSHGTPEMFSSPKISEALASLKQIVDMQNRPRDRDAQKGSGSNAGSRLGVRCDIRDLEMPPLPVVLDIIRTMKGMTKKTPPSFFSGWIPFLTIDYFIEKCQEVYFATDDYTESAYIITTLCLYSILIEYQYLGHGQISNDDYLHYIQLCKNNVEAALANLNVLMPSTYDSIVALTLGAFHGIEISKPSVGWTLATAAIHMSQTLGYHRLSSMEHEPELVQHNKQSLFWSIHAILNILSLRLGRGSIVDDHDITIPSPMDCMKDIHPWGYICALWTKQAAIQNQIYTQLYSPAALNRPERERVSYARQLAAEMRSEVIEPFNTIVAKGSNFSEIDQVYIRSDEVSRYATLTLIYRAIPVPAGSDPNLTFIPECIESARAALEVHHMYMTDLRESDETMRISYLHWAIFLSPFIPFIVIFCHVIATSDQKDLSRLENFIASLRPLCHLSQSVDRLHSLCSVLGTVAQLYVEAKSRGQAGEDQSLASVGQEFDVYLSALGLAPGNQVPNGPVCYQTDIPPMQMNLADPSQQGLPFSTPALQPPAQGSMSLAEMTQAARLGNWFSGNQHMMGLLEEDIFQFMPNS</sequence>
<evidence type="ECO:0000256" key="4">
    <source>
        <dbReference type="ARBA" id="ARBA00023163"/>
    </source>
</evidence>
<dbReference type="CDD" id="cd00067">
    <property type="entry name" value="GAL4"/>
    <property type="match status" value="1"/>
</dbReference>
<keyword evidence="7" id="KW-0812">Transmembrane</keyword>